<dbReference type="RefSeq" id="WP_146914983.1">
    <property type="nucleotide sequence ID" value="NZ_CP042430.1"/>
</dbReference>
<evidence type="ECO:0000256" key="9">
    <source>
        <dbReference type="SAM" id="MobiDB-lite"/>
    </source>
</evidence>
<feature type="binding site" evidence="7">
    <location>
        <begin position="490"/>
        <end position="493"/>
    </location>
    <ligand>
        <name>deamido-NAD(+)</name>
        <dbReference type="ChEBI" id="CHEBI:58437"/>
        <note>ligand shared between two neighboring subunits</note>
    </ligand>
</feature>
<evidence type="ECO:0000256" key="2">
    <source>
        <dbReference type="ARBA" id="ARBA00007145"/>
    </source>
</evidence>
<dbReference type="InterPro" id="IPR014445">
    <property type="entry name" value="Gln-dep_NAD_synthase"/>
</dbReference>
<reference evidence="11 12" key="1">
    <citation type="journal article" date="2018" name="J. Microbiol.">
        <title>Baekduia soli gen. nov., sp. nov., a novel bacterium isolated from the soil of Baekdu Mountain and proposal of a novel family name, Baekduiaceae fam. nov.</title>
        <authorList>
            <person name="An D.S."/>
            <person name="Siddiqi M.Z."/>
            <person name="Kim K.H."/>
            <person name="Yu H.S."/>
            <person name="Im W.T."/>
        </authorList>
    </citation>
    <scope>NUCLEOTIDE SEQUENCE [LARGE SCALE GENOMIC DNA]</scope>
    <source>
        <strain evidence="11 12">BR7-21</strain>
    </source>
</reference>
<evidence type="ECO:0000259" key="10">
    <source>
        <dbReference type="PROSITE" id="PS50263"/>
    </source>
</evidence>
<dbReference type="EC" id="6.3.5.1" evidence="7 8"/>
<dbReference type="InterPro" id="IPR003694">
    <property type="entry name" value="NAD_synthase"/>
</dbReference>
<evidence type="ECO:0000256" key="5">
    <source>
        <dbReference type="ARBA" id="ARBA00022840"/>
    </source>
</evidence>
<dbReference type="GO" id="GO:0005524">
    <property type="term" value="F:ATP binding"/>
    <property type="evidence" value="ECO:0007669"/>
    <property type="project" value="UniProtKB-UniRule"/>
</dbReference>
<dbReference type="Gene3D" id="3.60.110.10">
    <property type="entry name" value="Carbon-nitrogen hydrolase"/>
    <property type="match status" value="1"/>
</dbReference>
<keyword evidence="6 7" id="KW-0520">NAD</keyword>
<dbReference type="GO" id="GO:0008795">
    <property type="term" value="F:NAD+ synthase activity"/>
    <property type="evidence" value="ECO:0007669"/>
    <property type="project" value="UniProtKB-UniRule"/>
</dbReference>
<gene>
    <name evidence="7" type="primary">nadE</name>
    <name evidence="11" type="ORF">FSW04_00110</name>
</gene>
<dbReference type="InterPro" id="IPR022310">
    <property type="entry name" value="NAD/GMP_synthase"/>
</dbReference>
<dbReference type="GO" id="GO:0003952">
    <property type="term" value="F:NAD+ synthase (glutamine-hydrolyzing) activity"/>
    <property type="evidence" value="ECO:0007669"/>
    <property type="project" value="UniProtKB-UniRule"/>
</dbReference>
<dbReference type="PIRSF" id="PIRSF006630">
    <property type="entry name" value="NADS_GAT"/>
    <property type="match status" value="1"/>
</dbReference>
<feature type="active site" description="For glutaminase activity" evidence="7">
    <location>
        <position position="121"/>
    </location>
</feature>
<evidence type="ECO:0000256" key="6">
    <source>
        <dbReference type="ARBA" id="ARBA00023027"/>
    </source>
</evidence>
<comment type="similarity">
    <text evidence="2 7 8">In the C-terminal section; belongs to the NAD synthetase family.</text>
</comment>
<dbReference type="GO" id="GO:0004359">
    <property type="term" value="F:glutaminase activity"/>
    <property type="evidence" value="ECO:0007669"/>
    <property type="project" value="InterPro"/>
</dbReference>
<dbReference type="Gene3D" id="3.40.50.620">
    <property type="entry name" value="HUPs"/>
    <property type="match status" value="1"/>
</dbReference>
<dbReference type="CDD" id="cd00553">
    <property type="entry name" value="NAD_synthase"/>
    <property type="match status" value="1"/>
</dbReference>
<dbReference type="SUPFAM" id="SSF52402">
    <property type="entry name" value="Adenine nucleotide alpha hydrolases-like"/>
    <property type="match status" value="1"/>
</dbReference>
<keyword evidence="3 7" id="KW-0436">Ligase</keyword>
<dbReference type="EMBL" id="CP042430">
    <property type="protein sequence ID" value="QEC46122.1"/>
    <property type="molecule type" value="Genomic_DNA"/>
</dbReference>
<accession>A0A5B8TZG8</accession>
<dbReference type="SUPFAM" id="SSF56317">
    <property type="entry name" value="Carbon-nitrogen hydrolase"/>
    <property type="match status" value="1"/>
</dbReference>
<dbReference type="GO" id="GO:0005737">
    <property type="term" value="C:cytoplasm"/>
    <property type="evidence" value="ECO:0007669"/>
    <property type="project" value="InterPro"/>
</dbReference>
<feature type="binding site" evidence="7">
    <location>
        <position position="633"/>
    </location>
    <ligand>
        <name>deamido-NAD(+)</name>
        <dbReference type="ChEBI" id="CHEBI:58437"/>
        <note>ligand shared between two neighboring subunits</note>
    </ligand>
</feature>
<dbReference type="Proteomes" id="UP000321805">
    <property type="component" value="Chromosome"/>
</dbReference>
<comment type="pathway">
    <text evidence="1 7 8">Cofactor biosynthesis; NAD(+) biosynthesis; NAD(+) from deamido-NAD(+) (L-Gln route): step 1/1.</text>
</comment>
<feature type="binding site" evidence="7">
    <location>
        <begin position="366"/>
        <end position="373"/>
    </location>
    <ligand>
        <name>ATP</name>
        <dbReference type="ChEBI" id="CHEBI:30616"/>
    </ligand>
</feature>
<keyword evidence="5 7" id="KW-0067">ATP-binding</keyword>
<sequence length="679" mass="73594">MDFRCVYHHGLARVAACTGPIAIADPAANAEAVLRQARACAQEGVAVAVFPELCLSGYSIEDLLLQDALLDGVEAALAAVVEGSAGLLPVLAVGAPLRHRHRIYNCAVMVHRGGVLGVVPKSYLPTYREFYERRQIAPGDDQRGEIRVGGADVPFGPDLLFAAQDVPGLVLHAEICEDVWVPVPPSSEAALAGATVLLNLSGSPITIGRAEDRKLMCRSQSSRCLAAYVYAAAGEGESTTDLSWDGQTFVYEDGVLLAETDRFPAGDRRSVADVDLDLLAQERRRMGTFDDNRRTHAARAGAFRTVPFTLDPPDRDLGLRRRVERFPFVPADPARLEQDCYEAYNIQVVGLEQRLAAIGDPKVVIGVSGGLDSTHALIVAAQVMDRVGRPRTDILAFTLPGFATSDHTKANAHHLMDALGVTKAELDITPTARLMLGELGHPFATGEPVYDVTFENVQAGLRTDYLFRIANQRGGIVLGTGDLSELALGWATYGVGDQMSHYNVNGGVPKTLIQHLIRWVIASGQFDDEVGATLGAILETEISPELVPGAELQSTESTVGPYALQDFALFHVLRYGFRPSKIGFLAWHAWRETTAGAWPPGFPDADHVAYDLPEIRRWLEHFCRRFFAFAQFKRSALPNGPKVSAGGSLSPRGDWRAPSDGSATAWLADLERWDAGAWE</sequence>
<dbReference type="PROSITE" id="PS50263">
    <property type="entry name" value="CN_HYDROLASE"/>
    <property type="match status" value="1"/>
</dbReference>
<feature type="domain" description="CN hydrolase" evidence="10">
    <location>
        <begin position="12"/>
        <end position="276"/>
    </location>
</feature>
<dbReference type="KEGG" id="bsol:FSW04_00110"/>
<dbReference type="NCBIfam" id="NF002730">
    <property type="entry name" value="PRK02628.1"/>
    <property type="match status" value="1"/>
</dbReference>
<evidence type="ECO:0000256" key="1">
    <source>
        <dbReference type="ARBA" id="ARBA00005188"/>
    </source>
</evidence>
<evidence type="ECO:0000313" key="12">
    <source>
        <dbReference type="Proteomes" id="UP000321805"/>
    </source>
</evidence>
<dbReference type="Pfam" id="PF00795">
    <property type="entry name" value="CN_hydrolase"/>
    <property type="match status" value="1"/>
</dbReference>
<dbReference type="InterPro" id="IPR036526">
    <property type="entry name" value="C-N_Hydrolase_sf"/>
</dbReference>
<dbReference type="CDD" id="cd07570">
    <property type="entry name" value="GAT_Gln-NAD-synth"/>
    <property type="match status" value="1"/>
</dbReference>
<evidence type="ECO:0000256" key="7">
    <source>
        <dbReference type="HAMAP-Rule" id="MF_02090"/>
    </source>
</evidence>
<feature type="binding site" evidence="7">
    <location>
        <position position="127"/>
    </location>
    <ligand>
        <name>L-glutamine</name>
        <dbReference type="ChEBI" id="CHEBI:58359"/>
    </ligand>
</feature>
<dbReference type="FunFam" id="3.40.50.620:FF:000155">
    <property type="entry name" value="Glutamine-dependent NAD(+) synthetase"/>
    <property type="match status" value="1"/>
</dbReference>
<name>A0A5B8TZG8_9ACTN</name>
<dbReference type="HAMAP" id="MF_02090">
    <property type="entry name" value="NadE_glutamine_dep"/>
    <property type="match status" value="1"/>
</dbReference>
<evidence type="ECO:0000313" key="11">
    <source>
        <dbReference type="EMBL" id="QEC46122.1"/>
    </source>
</evidence>
<feature type="binding site" evidence="7">
    <location>
        <position position="480"/>
    </location>
    <ligand>
        <name>ATP</name>
        <dbReference type="ChEBI" id="CHEBI:30616"/>
    </ligand>
</feature>
<proteinExistence type="inferred from homology"/>
<dbReference type="AlphaFoldDB" id="A0A5B8TZG8"/>
<feature type="active site" description="Proton acceptor; for glutaminase activity" evidence="7">
    <location>
        <position position="52"/>
    </location>
</feature>
<evidence type="ECO:0000256" key="3">
    <source>
        <dbReference type="ARBA" id="ARBA00022598"/>
    </source>
</evidence>
<dbReference type="OrthoDB" id="9760188at2"/>
<comment type="function">
    <text evidence="7">Catalyzes the ATP-dependent amidation of deamido-NAD to form NAD. Uses L-glutamine as a nitrogen source.</text>
</comment>
<evidence type="ECO:0000256" key="4">
    <source>
        <dbReference type="ARBA" id="ARBA00022741"/>
    </source>
</evidence>
<feature type="active site" description="Nucleophile; for glutaminase activity" evidence="7">
    <location>
        <position position="176"/>
    </location>
</feature>
<dbReference type="PANTHER" id="PTHR23090:SF9">
    <property type="entry name" value="GLUTAMINE-DEPENDENT NAD(+) SYNTHETASE"/>
    <property type="match status" value="1"/>
</dbReference>
<keyword evidence="12" id="KW-1185">Reference proteome</keyword>
<protein>
    <recommendedName>
        <fullName evidence="7 8">Glutamine-dependent NAD(+) synthetase</fullName>
        <ecNumber evidence="7 8">6.3.5.1</ecNumber>
    </recommendedName>
    <alternativeName>
        <fullName evidence="7 8">NAD(+) synthase [glutamine-hydrolyzing]</fullName>
    </alternativeName>
</protein>
<feature type="binding site" evidence="7">
    <location>
        <position position="456"/>
    </location>
    <ligand>
        <name>deamido-NAD(+)</name>
        <dbReference type="ChEBI" id="CHEBI:58437"/>
        <note>ligand shared between two neighboring subunits</note>
    </ligand>
</feature>
<feature type="binding site" evidence="7">
    <location>
        <position position="203"/>
    </location>
    <ligand>
        <name>L-glutamine</name>
        <dbReference type="ChEBI" id="CHEBI:58359"/>
    </ligand>
</feature>
<feature type="binding site" evidence="7">
    <location>
        <position position="209"/>
    </location>
    <ligand>
        <name>L-glutamine</name>
        <dbReference type="ChEBI" id="CHEBI:58359"/>
    </ligand>
</feature>
<feature type="region of interest" description="Disordered" evidence="9">
    <location>
        <begin position="641"/>
        <end position="660"/>
    </location>
</feature>
<dbReference type="FunFam" id="1.10.10.1140:FF:000001">
    <property type="entry name" value="Glutamine-dependent NAD(+) synthetase"/>
    <property type="match status" value="1"/>
</dbReference>
<comment type="catalytic activity">
    <reaction evidence="7 8">
        <text>deamido-NAD(+) + L-glutamine + ATP + H2O = L-glutamate + AMP + diphosphate + NAD(+) + H(+)</text>
        <dbReference type="Rhea" id="RHEA:24384"/>
        <dbReference type="ChEBI" id="CHEBI:15377"/>
        <dbReference type="ChEBI" id="CHEBI:15378"/>
        <dbReference type="ChEBI" id="CHEBI:29985"/>
        <dbReference type="ChEBI" id="CHEBI:30616"/>
        <dbReference type="ChEBI" id="CHEBI:33019"/>
        <dbReference type="ChEBI" id="CHEBI:57540"/>
        <dbReference type="ChEBI" id="CHEBI:58359"/>
        <dbReference type="ChEBI" id="CHEBI:58437"/>
        <dbReference type="ChEBI" id="CHEBI:456215"/>
        <dbReference type="EC" id="6.3.5.1"/>
    </reaction>
</comment>
<organism evidence="11 12">
    <name type="scientific">Baekduia soli</name>
    <dbReference type="NCBI Taxonomy" id="496014"/>
    <lineage>
        <taxon>Bacteria</taxon>
        <taxon>Bacillati</taxon>
        <taxon>Actinomycetota</taxon>
        <taxon>Thermoleophilia</taxon>
        <taxon>Solirubrobacterales</taxon>
        <taxon>Baekduiaceae</taxon>
        <taxon>Baekduia</taxon>
    </lineage>
</organism>
<dbReference type="GO" id="GO:0009435">
    <property type="term" value="P:NAD+ biosynthetic process"/>
    <property type="evidence" value="ECO:0007669"/>
    <property type="project" value="UniProtKB-UniRule"/>
</dbReference>
<keyword evidence="4 7" id="KW-0547">Nucleotide-binding</keyword>
<dbReference type="UniPathway" id="UPA00253">
    <property type="reaction ID" value="UER00334"/>
</dbReference>
<dbReference type="Gene3D" id="1.10.10.1140">
    <property type="entry name" value="Glutamine-dependent NAD+ synthetase, C-terminal domain"/>
    <property type="match status" value="1"/>
</dbReference>
<dbReference type="InterPro" id="IPR003010">
    <property type="entry name" value="C-N_Hydrolase"/>
</dbReference>
<evidence type="ECO:0000256" key="8">
    <source>
        <dbReference type="PIRNR" id="PIRNR006630"/>
    </source>
</evidence>
<dbReference type="InterPro" id="IPR014729">
    <property type="entry name" value="Rossmann-like_a/b/a_fold"/>
</dbReference>
<dbReference type="PANTHER" id="PTHR23090">
    <property type="entry name" value="NH 3 /GLUTAMINE-DEPENDENT NAD + SYNTHETASE"/>
    <property type="match status" value="1"/>
</dbReference>
<feature type="binding site" evidence="7">
    <location>
        <position position="485"/>
    </location>
    <ligand>
        <name>deamido-NAD(+)</name>
        <dbReference type="ChEBI" id="CHEBI:58437"/>
        <note>ligand shared between two neighboring subunits</note>
    </ligand>
</feature>
<dbReference type="Pfam" id="PF02540">
    <property type="entry name" value="NAD_synthase"/>
    <property type="match status" value="1"/>
</dbReference>
<dbReference type="FunFam" id="3.60.110.10:FF:000020">
    <property type="entry name" value="Glutamine-dependent NAD(+) synthetase"/>
    <property type="match status" value="1"/>
</dbReference>
<dbReference type="InterPro" id="IPR041856">
    <property type="entry name" value="NAD+_synth_C"/>
</dbReference>